<dbReference type="Proteomes" id="UP000192980">
    <property type="component" value="Unassembled WGS sequence"/>
</dbReference>
<accession>A0A1X7J5M9</accession>
<dbReference type="Pfam" id="PF13616">
    <property type="entry name" value="Rotamase_3"/>
    <property type="match status" value="1"/>
</dbReference>
<dbReference type="STRING" id="561061.SAMN05660862_1478"/>
<keyword evidence="5" id="KW-1133">Transmembrane helix</keyword>
<dbReference type="EMBL" id="FXAU01000002">
    <property type="protein sequence ID" value="SMG22946.1"/>
    <property type="molecule type" value="Genomic_DNA"/>
</dbReference>
<evidence type="ECO:0000256" key="2">
    <source>
        <dbReference type="ARBA" id="ARBA00022475"/>
    </source>
</evidence>
<evidence type="ECO:0000256" key="1">
    <source>
        <dbReference type="ARBA" id="ARBA00004382"/>
    </source>
</evidence>
<dbReference type="GO" id="GO:0005886">
    <property type="term" value="C:plasma membrane"/>
    <property type="evidence" value="ECO:0007669"/>
    <property type="project" value="UniProtKB-SubCell"/>
</dbReference>
<gene>
    <name evidence="11" type="ORF">SAMN05660862_1478</name>
</gene>
<dbReference type="Pfam" id="PF13145">
    <property type="entry name" value="Rotamase_2"/>
    <property type="match status" value="1"/>
</dbReference>
<dbReference type="OrthoDB" id="9812372at2"/>
<protein>
    <recommendedName>
        <fullName evidence="9">Periplasmic chaperone PpiD</fullName>
    </recommendedName>
    <alternativeName>
        <fullName evidence="10">Periplasmic folding chaperone</fullName>
    </alternativeName>
</protein>
<dbReference type="InterPro" id="IPR052029">
    <property type="entry name" value="PpiD_chaperone"/>
</dbReference>
<keyword evidence="7" id="KW-0143">Chaperone</keyword>
<keyword evidence="11" id="KW-0413">Isomerase</keyword>
<evidence type="ECO:0000256" key="3">
    <source>
        <dbReference type="ARBA" id="ARBA00022519"/>
    </source>
</evidence>
<sequence length="702" mass="76505">MGLMSYLRNRAGLVVTIIGLAIVAFLLGDIINMGTPFWMKSQNQVGNVNGESIDYQAFNAQVDQTTAMYQQQMGGAASPQIRSYAVQQVWNQFVSQELLKQEIGKIGLSVSKDELNALVSGKNPSPQIIQAFTNPETGMFDRNQLTTFLSQISTQGTPEMRQQWETLLENIKNERLNQKYSNLLSSSVYVTALEAQEEYNQRNKLANFKYLMLDYSTVKDSEIKLTDADYKAYYDQHKNGFKNPEESRTIEYVLFDAKPTANDSAATKSTIDQLKAQLIASTNDSLFVVSNSDTKHPFTYIRKGQVSPALDSVIFNAAVGTTVGPFLSNGAYEIAKIADAKFSPDSVKAAHILLNATAEGGVDKAKVKADSIKGLIQKGESFAALAVQFSTDQGSKVNGGDLGTFARGQMVPEFDEAVFSGKAGDVVVVNSRFGTHIIKIEKQIGNSKIVKAAIVDKAITSGKATTDAAYTKANNFFADANSKNFTEVASKQGVSLQKVDRAIAMDNNFNGTEVPRDLVRWAFEAKKGDISEKVFETDHNFIVARVSDIQPKGLLSLEAVKPHIEVQVRNEVKAKMLTEKLNNALAGASTIDQAAQKIGKAAINVENIVLANPVLPGVALEPAVVGTAFGLQPNKVSKSVKGAQGVYAVQVVGFTNPAELVASDMNNQKKQMQTSRAQRSWSAIYQALQSKADIDDNRIKFY</sequence>
<keyword evidence="4" id="KW-0812">Transmembrane</keyword>
<dbReference type="Pfam" id="PF13623">
    <property type="entry name" value="SurA_N_2"/>
    <property type="match status" value="1"/>
</dbReference>
<keyword evidence="6" id="KW-0472">Membrane</keyword>
<proteinExistence type="inferred from homology"/>
<evidence type="ECO:0000256" key="9">
    <source>
        <dbReference type="ARBA" id="ARBA00040743"/>
    </source>
</evidence>
<evidence type="ECO:0000256" key="8">
    <source>
        <dbReference type="ARBA" id="ARBA00038408"/>
    </source>
</evidence>
<dbReference type="RefSeq" id="WP_085472324.1">
    <property type="nucleotide sequence ID" value="NZ_CP038029.1"/>
</dbReference>
<dbReference type="InterPro" id="IPR046357">
    <property type="entry name" value="PPIase_dom_sf"/>
</dbReference>
<comment type="similarity">
    <text evidence="8">Belongs to the PpiD chaperone family.</text>
</comment>
<evidence type="ECO:0000256" key="6">
    <source>
        <dbReference type="ARBA" id="ARBA00023136"/>
    </source>
</evidence>
<dbReference type="SUPFAM" id="SSF54534">
    <property type="entry name" value="FKBP-like"/>
    <property type="match status" value="1"/>
</dbReference>
<evidence type="ECO:0000256" key="5">
    <source>
        <dbReference type="ARBA" id="ARBA00022989"/>
    </source>
</evidence>
<evidence type="ECO:0000256" key="10">
    <source>
        <dbReference type="ARBA" id="ARBA00042775"/>
    </source>
</evidence>
<reference evidence="11 12" key="1">
    <citation type="submission" date="2017-04" db="EMBL/GenBank/DDBJ databases">
        <authorList>
            <person name="Afonso C.L."/>
            <person name="Miller P.J."/>
            <person name="Scott M.A."/>
            <person name="Spackman E."/>
            <person name="Goraichik I."/>
            <person name="Dimitrov K.M."/>
            <person name="Suarez D.L."/>
            <person name="Swayne D.E."/>
        </authorList>
    </citation>
    <scope>NUCLEOTIDE SEQUENCE [LARGE SCALE GENOMIC DNA]</scope>
    <source>
        <strain evidence="11 12">DSM 22418</strain>
    </source>
</reference>
<evidence type="ECO:0000313" key="11">
    <source>
        <dbReference type="EMBL" id="SMG22946.1"/>
    </source>
</evidence>
<evidence type="ECO:0000256" key="4">
    <source>
        <dbReference type="ARBA" id="ARBA00022692"/>
    </source>
</evidence>
<dbReference type="InterPro" id="IPR023058">
    <property type="entry name" value="PPIase_PpiC_CS"/>
</dbReference>
<name>A0A1X7J5M9_9SPHI</name>
<dbReference type="InterPro" id="IPR027304">
    <property type="entry name" value="Trigger_fact/SurA_dom_sf"/>
</dbReference>
<organism evidence="11 12">
    <name type="scientific">Sphingobacterium psychroaquaticum</name>
    <dbReference type="NCBI Taxonomy" id="561061"/>
    <lineage>
        <taxon>Bacteria</taxon>
        <taxon>Pseudomonadati</taxon>
        <taxon>Bacteroidota</taxon>
        <taxon>Sphingobacteriia</taxon>
        <taxon>Sphingobacteriales</taxon>
        <taxon>Sphingobacteriaceae</taxon>
        <taxon>Sphingobacterium</taxon>
    </lineage>
</organism>
<dbReference type="PROSITE" id="PS50198">
    <property type="entry name" value="PPIC_PPIASE_2"/>
    <property type="match status" value="1"/>
</dbReference>
<keyword evidence="3" id="KW-0997">Cell inner membrane</keyword>
<dbReference type="PROSITE" id="PS01096">
    <property type="entry name" value="PPIC_PPIASE_1"/>
    <property type="match status" value="1"/>
</dbReference>
<dbReference type="GO" id="GO:0003755">
    <property type="term" value="F:peptidyl-prolyl cis-trans isomerase activity"/>
    <property type="evidence" value="ECO:0007669"/>
    <property type="project" value="InterPro"/>
</dbReference>
<comment type="subcellular location">
    <subcellularLocation>
        <location evidence="1">Cell inner membrane</location>
        <topology evidence="1">Single-pass type II membrane protein</topology>
        <orientation evidence="1">Periplasmic side</orientation>
    </subcellularLocation>
</comment>
<dbReference type="Gene3D" id="3.10.50.40">
    <property type="match status" value="2"/>
</dbReference>
<dbReference type="PANTHER" id="PTHR47529:SF1">
    <property type="entry name" value="PERIPLASMIC CHAPERONE PPID"/>
    <property type="match status" value="1"/>
</dbReference>
<dbReference type="AlphaFoldDB" id="A0A1X7J5M9"/>
<keyword evidence="2" id="KW-1003">Cell membrane</keyword>
<evidence type="ECO:0000256" key="7">
    <source>
        <dbReference type="ARBA" id="ARBA00023186"/>
    </source>
</evidence>
<dbReference type="PANTHER" id="PTHR47529">
    <property type="entry name" value="PEPTIDYL-PROLYL CIS-TRANS ISOMERASE D"/>
    <property type="match status" value="1"/>
</dbReference>
<evidence type="ECO:0000313" key="12">
    <source>
        <dbReference type="Proteomes" id="UP000192980"/>
    </source>
</evidence>
<dbReference type="InterPro" id="IPR000297">
    <property type="entry name" value="PPIase_PpiC"/>
</dbReference>
<keyword evidence="12" id="KW-1185">Reference proteome</keyword>
<dbReference type="SUPFAM" id="SSF109998">
    <property type="entry name" value="Triger factor/SurA peptide-binding domain-like"/>
    <property type="match status" value="1"/>
</dbReference>